<accession>A0A0G0I8G2</accession>
<name>A0A0G0I8G2_9BACT</name>
<organism evidence="1 2">
    <name type="scientific">Candidatus Shapirobacteria bacterium GW2011_GWE1_38_10</name>
    <dbReference type="NCBI Taxonomy" id="1618488"/>
    <lineage>
        <taxon>Bacteria</taxon>
        <taxon>Candidatus Shapironibacteriota</taxon>
    </lineage>
</organism>
<dbReference type="AlphaFoldDB" id="A0A0G0I8G2"/>
<dbReference type="EMBL" id="LBTX01000001">
    <property type="protein sequence ID" value="KKQ50822.1"/>
    <property type="molecule type" value="Genomic_DNA"/>
</dbReference>
<dbReference type="InterPro" id="IPR029058">
    <property type="entry name" value="AB_hydrolase_fold"/>
</dbReference>
<evidence type="ECO:0000313" key="1">
    <source>
        <dbReference type="EMBL" id="KKQ50822.1"/>
    </source>
</evidence>
<evidence type="ECO:0008006" key="3">
    <source>
        <dbReference type="Google" id="ProtNLM"/>
    </source>
</evidence>
<dbReference type="Proteomes" id="UP000034231">
    <property type="component" value="Unassembled WGS sequence"/>
</dbReference>
<gene>
    <name evidence="1" type="ORF">US68_C0001G0021</name>
</gene>
<dbReference type="Gene3D" id="3.40.50.1820">
    <property type="entry name" value="alpha/beta hydrolase"/>
    <property type="match status" value="1"/>
</dbReference>
<evidence type="ECO:0000313" key="2">
    <source>
        <dbReference type="Proteomes" id="UP000034231"/>
    </source>
</evidence>
<comment type="caution">
    <text evidence="1">The sequence shown here is derived from an EMBL/GenBank/DDBJ whole genome shotgun (WGS) entry which is preliminary data.</text>
</comment>
<protein>
    <recommendedName>
        <fullName evidence="3">Alpha/beta hydrolase</fullName>
    </recommendedName>
</protein>
<reference evidence="1 2" key="1">
    <citation type="journal article" date="2015" name="Nature">
        <title>rRNA introns, odd ribosomes, and small enigmatic genomes across a large radiation of phyla.</title>
        <authorList>
            <person name="Brown C.T."/>
            <person name="Hug L.A."/>
            <person name="Thomas B.C."/>
            <person name="Sharon I."/>
            <person name="Castelle C.J."/>
            <person name="Singh A."/>
            <person name="Wilkins M.J."/>
            <person name="Williams K.H."/>
            <person name="Banfield J.F."/>
        </authorList>
    </citation>
    <scope>NUCLEOTIDE SEQUENCE [LARGE SCALE GENOMIC DNA]</scope>
</reference>
<proteinExistence type="predicted"/>
<sequence>MDKEVLVLTGLSPEISTRSSNAVVGEKLTKALGMETTIVDLHWKKSKYLAELENVLNKKIEEANGQVVLMGIDIGMSQALIARQKYGQMKVSELISVCGWNWPELGLRSFEIQKLNDLRQISPIFGKTIRKYTDLFVGKFNKFNRVVSRFEPFHWNKILTFVAKNDEIVPRNCNVIGPVMEVVEVRGNHAGGILNALKETEKMKEFIERR</sequence>